<dbReference type="SMART" id="SM01179">
    <property type="entry name" value="DUF862"/>
    <property type="match status" value="1"/>
</dbReference>
<dbReference type="Gene3D" id="3.90.1720.30">
    <property type="entry name" value="PPPDE domains"/>
    <property type="match status" value="1"/>
</dbReference>
<keyword evidence="3" id="KW-0378">Hydrolase</keyword>
<sequence length="257" mass="28472">MSRSSPTPESSPVTVNVYDMSWLNEYIGNIGLGVFHTGVEVYSREYCYEGHQFGGSGIFEMTPKDTASLGANYSFKTSIVVGYTDFTYGDVCTILATMEQNFCGDQYHLLRKNCNHFTSEFIEILCGAALPKWINRLAVVSTKLPFIERSIPKYWLTPLQGGNEYTNHRSNRSDNHVSQSDRDRQDSTSSTASLPVSPSRSSVLSAPGEQWRRFQSQVSTYFGRAEGNSSSSTSSQKPSSTSASMPSHSFSNNRPPS</sequence>
<dbReference type="AlphaFoldDB" id="A0A0R3UG08"/>
<dbReference type="Pfam" id="PF05903">
    <property type="entry name" value="Peptidase_C97"/>
    <property type="match status" value="1"/>
</dbReference>
<reference evidence="8" key="2">
    <citation type="submission" date="2019-11" db="UniProtKB">
        <authorList>
            <consortium name="WormBaseParasite"/>
        </authorList>
    </citation>
    <scope>IDENTIFICATION</scope>
</reference>
<feature type="compositionally biased region" description="Low complexity" evidence="4">
    <location>
        <begin position="229"/>
        <end position="251"/>
    </location>
</feature>
<proteinExistence type="inferred from homology"/>
<name>A0A0R3UG08_MESCO</name>
<feature type="region of interest" description="Disordered" evidence="4">
    <location>
        <begin position="222"/>
        <end position="257"/>
    </location>
</feature>
<dbReference type="PANTHER" id="PTHR12378:SF80">
    <property type="entry name" value="IP06716P-RELATED"/>
    <property type="match status" value="1"/>
</dbReference>
<dbReference type="WBParaSite" id="MCU_001338-RA">
    <property type="protein sequence ID" value="MCU_001338-RA"/>
    <property type="gene ID" value="MCU_001338"/>
</dbReference>
<dbReference type="GO" id="GO:0016579">
    <property type="term" value="P:protein deubiquitination"/>
    <property type="evidence" value="ECO:0007669"/>
    <property type="project" value="TreeGrafter"/>
</dbReference>
<organism evidence="8">
    <name type="scientific">Mesocestoides corti</name>
    <name type="common">Flatworm</name>
    <dbReference type="NCBI Taxonomy" id="53468"/>
    <lineage>
        <taxon>Eukaryota</taxon>
        <taxon>Metazoa</taxon>
        <taxon>Spiralia</taxon>
        <taxon>Lophotrochozoa</taxon>
        <taxon>Platyhelminthes</taxon>
        <taxon>Cestoda</taxon>
        <taxon>Eucestoda</taxon>
        <taxon>Cyclophyllidea</taxon>
        <taxon>Mesocestoididae</taxon>
        <taxon>Mesocestoides</taxon>
    </lineage>
</organism>
<dbReference type="InterPro" id="IPR008580">
    <property type="entry name" value="PPPDE_dom"/>
</dbReference>
<dbReference type="GO" id="GO:0006508">
    <property type="term" value="P:proteolysis"/>
    <property type="evidence" value="ECO:0007669"/>
    <property type="project" value="UniProtKB-KW"/>
</dbReference>
<keyword evidence="2" id="KW-0645">Protease</keyword>
<dbReference type="InterPro" id="IPR042266">
    <property type="entry name" value="PPPDE_sf"/>
</dbReference>
<evidence type="ECO:0000256" key="4">
    <source>
        <dbReference type="SAM" id="MobiDB-lite"/>
    </source>
</evidence>
<dbReference type="STRING" id="53468.A0A0R3UG08"/>
<accession>A0A0R3UG08</accession>
<evidence type="ECO:0000256" key="1">
    <source>
        <dbReference type="ARBA" id="ARBA00008140"/>
    </source>
</evidence>
<dbReference type="EMBL" id="UXSR01005235">
    <property type="protein sequence ID" value="VDD80104.1"/>
    <property type="molecule type" value="Genomic_DNA"/>
</dbReference>
<evidence type="ECO:0000256" key="2">
    <source>
        <dbReference type="ARBA" id="ARBA00022670"/>
    </source>
</evidence>
<feature type="domain" description="PPPDE" evidence="5">
    <location>
        <begin position="11"/>
        <end position="155"/>
    </location>
</feature>
<dbReference type="GO" id="GO:0101005">
    <property type="term" value="F:deubiquitinase activity"/>
    <property type="evidence" value="ECO:0007669"/>
    <property type="project" value="TreeGrafter"/>
</dbReference>
<comment type="similarity">
    <text evidence="1">Belongs to the DeSI family.</text>
</comment>
<dbReference type="PANTHER" id="PTHR12378">
    <property type="entry name" value="DESUMOYLATING ISOPEPTIDASE"/>
    <property type="match status" value="1"/>
</dbReference>
<dbReference type="OrthoDB" id="412286at2759"/>
<protein>
    <submittedName>
        <fullName evidence="8">DUF862 domain-containing protein</fullName>
    </submittedName>
</protein>
<evidence type="ECO:0000313" key="7">
    <source>
        <dbReference type="Proteomes" id="UP000267029"/>
    </source>
</evidence>
<reference evidence="6 7" key="1">
    <citation type="submission" date="2018-10" db="EMBL/GenBank/DDBJ databases">
        <authorList>
            <consortium name="Pathogen Informatics"/>
        </authorList>
    </citation>
    <scope>NUCLEOTIDE SEQUENCE [LARGE SCALE GENOMIC DNA]</scope>
</reference>
<keyword evidence="7" id="KW-1185">Reference proteome</keyword>
<feature type="compositionally biased region" description="Basic and acidic residues" evidence="4">
    <location>
        <begin position="171"/>
        <end position="186"/>
    </location>
</feature>
<evidence type="ECO:0000259" key="5">
    <source>
        <dbReference type="PROSITE" id="PS51858"/>
    </source>
</evidence>
<gene>
    <name evidence="6" type="ORF">MCOS_LOCUS6107</name>
</gene>
<evidence type="ECO:0000256" key="3">
    <source>
        <dbReference type="ARBA" id="ARBA00022801"/>
    </source>
</evidence>
<evidence type="ECO:0000313" key="8">
    <source>
        <dbReference type="WBParaSite" id="MCU_001338-RA"/>
    </source>
</evidence>
<dbReference type="PROSITE" id="PS51858">
    <property type="entry name" value="PPPDE"/>
    <property type="match status" value="1"/>
</dbReference>
<feature type="region of interest" description="Disordered" evidence="4">
    <location>
        <begin position="162"/>
        <end position="210"/>
    </location>
</feature>
<feature type="compositionally biased region" description="Low complexity" evidence="4">
    <location>
        <begin position="187"/>
        <end position="206"/>
    </location>
</feature>
<dbReference type="Proteomes" id="UP000267029">
    <property type="component" value="Unassembled WGS sequence"/>
</dbReference>
<evidence type="ECO:0000313" key="6">
    <source>
        <dbReference type="EMBL" id="VDD80104.1"/>
    </source>
</evidence>